<evidence type="ECO:0000313" key="4">
    <source>
        <dbReference type="Proteomes" id="UP000194873"/>
    </source>
</evidence>
<gene>
    <name evidence="3" type="ORF">BXP70_14940</name>
</gene>
<dbReference type="EMBL" id="MTSE01000007">
    <property type="protein sequence ID" value="OUJ73128.1"/>
    <property type="molecule type" value="Genomic_DNA"/>
</dbReference>
<dbReference type="Gene3D" id="3.10.620.30">
    <property type="match status" value="1"/>
</dbReference>
<dbReference type="Pfam" id="PF12969">
    <property type="entry name" value="DUF3857"/>
    <property type="match status" value="1"/>
</dbReference>
<evidence type="ECO:0000259" key="2">
    <source>
        <dbReference type="Pfam" id="PF12969"/>
    </source>
</evidence>
<evidence type="ECO:0000256" key="1">
    <source>
        <dbReference type="SAM" id="SignalP"/>
    </source>
</evidence>
<dbReference type="OrthoDB" id="98874at2"/>
<feature type="domain" description="DUF3857" evidence="2">
    <location>
        <begin position="78"/>
        <end position="215"/>
    </location>
</feature>
<dbReference type="RefSeq" id="WP_086594888.1">
    <property type="nucleotide sequence ID" value="NZ_MTSE01000007.1"/>
</dbReference>
<keyword evidence="4" id="KW-1185">Reference proteome</keyword>
<sequence length="686" mass="77505">MQLRLRRAVFALAVLSGATLTAYGQADPIKFGKPDPQDFEAKNFVADSAAEAVILCDFGSSRFAMVDNDFKVAFDRVLRIKILKKSGYDWATLKVPLYKKGNQEEKLTNLRGYTYNMVNGQLTKDKLESSAVFNEQTSVNNSIRKFTLPNVRVGSVIEVTYTVNSDFLFNFQDWQFQNSIPVRWSEYRASIPEYFDYKMLMQGYETLAEQERTDGSAQFTLRSAGGFIEGSSAFSGSGGRQAASSETVTARVTNYRWAMKNVPAFRDEPFMTTADDYMSRIDFELAGIRWPNQPYQSVAGSWEKINTSLLEHESFGDQLKRTGFLKEKVAAIMAQHTDLATRVAAIHQLVRQSVKHNGKSGFYATSTLRRAYDQHTGNAADVNLLLIALLRDAGLEANPVLLSTRSNGMVNQSLPLLSKFNYVVAHVVLPEKQEMFVDATEELLPCGTLPTRCLNGQGRLIMPRAQDSRWVDLQPTQRYVEYRKVDLKLDERGTITGSVHQEHGGYDAYHERERLHTQGEKKYMEELAKRHEGWSVGKFTFHQQEDLLKPLSLDYEFAVTGADASAATLYLNPLREFDSVKNPFVHEDRRFPVNFGAAMEETTLLTITLPAGYETEELPKQAILDLPDNGGRFMYSATSQNGAVQVVSRLNLRKPVYSAEEYASLREFYTRMLAKHAEQIVVKKKS</sequence>
<evidence type="ECO:0000313" key="3">
    <source>
        <dbReference type="EMBL" id="OUJ73128.1"/>
    </source>
</evidence>
<proteinExistence type="predicted"/>
<name>A0A243WC66_9BACT</name>
<dbReference type="Gene3D" id="2.60.120.1130">
    <property type="match status" value="1"/>
</dbReference>
<accession>A0A243WC66</accession>
<feature type="signal peptide" evidence="1">
    <location>
        <begin position="1"/>
        <end position="26"/>
    </location>
</feature>
<keyword evidence="1" id="KW-0732">Signal</keyword>
<dbReference type="Proteomes" id="UP000194873">
    <property type="component" value="Unassembled WGS sequence"/>
</dbReference>
<protein>
    <recommendedName>
        <fullName evidence="2">DUF3857 domain-containing protein</fullName>
    </recommendedName>
</protein>
<reference evidence="3 4" key="1">
    <citation type="submission" date="2017-01" db="EMBL/GenBank/DDBJ databases">
        <title>A new Hymenobacter.</title>
        <authorList>
            <person name="Liang Y."/>
            <person name="Feng F."/>
        </authorList>
    </citation>
    <scope>NUCLEOTIDE SEQUENCE [LARGE SCALE GENOMIC DNA]</scope>
    <source>
        <strain evidence="3">MIMBbqt21</strain>
    </source>
</reference>
<dbReference type="Gene3D" id="2.60.40.3140">
    <property type="match status" value="2"/>
</dbReference>
<dbReference type="AlphaFoldDB" id="A0A243WC66"/>
<organism evidence="3 4">
    <name type="scientific">Hymenobacter crusticola</name>
    <dbReference type="NCBI Taxonomy" id="1770526"/>
    <lineage>
        <taxon>Bacteria</taxon>
        <taxon>Pseudomonadati</taxon>
        <taxon>Bacteroidota</taxon>
        <taxon>Cytophagia</taxon>
        <taxon>Cytophagales</taxon>
        <taxon>Hymenobacteraceae</taxon>
        <taxon>Hymenobacter</taxon>
    </lineage>
</organism>
<dbReference type="InterPro" id="IPR024618">
    <property type="entry name" value="DUF3857"/>
</dbReference>
<feature type="chain" id="PRO_5012421901" description="DUF3857 domain-containing protein" evidence="1">
    <location>
        <begin position="27"/>
        <end position="686"/>
    </location>
</feature>
<comment type="caution">
    <text evidence="3">The sequence shown here is derived from an EMBL/GenBank/DDBJ whole genome shotgun (WGS) entry which is preliminary data.</text>
</comment>